<proteinExistence type="predicted"/>
<accession>J9DNE6</accession>
<evidence type="ECO:0000313" key="2">
    <source>
        <dbReference type="Proteomes" id="UP000004810"/>
    </source>
</evidence>
<dbReference type="EMBL" id="ADBV01019373">
    <property type="protein sequence ID" value="EJW71153.1"/>
    <property type="molecule type" value="Genomic_DNA"/>
</dbReference>
<organism evidence="1 2">
    <name type="scientific">Wuchereria bancrofti</name>
    <dbReference type="NCBI Taxonomy" id="6293"/>
    <lineage>
        <taxon>Eukaryota</taxon>
        <taxon>Metazoa</taxon>
        <taxon>Ecdysozoa</taxon>
        <taxon>Nematoda</taxon>
        <taxon>Chromadorea</taxon>
        <taxon>Rhabditida</taxon>
        <taxon>Spirurina</taxon>
        <taxon>Spiruromorpha</taxon>
        <taxon>Filarioidea</taxon>
        <taxon>Onchocercidae</taxon>
        <taxon>Wuchereria</taxon>
    </lineage>
</organism>
<reference evidence="2" key="1">
    <citation type="submission" date="2012-08" db="EMBL/GenBank/DDBJ databases">
        <title>The Genome Sequence of Wuchereria bancrofti.</title>
        <authorList>
            <person name="Nutman T.B."/>
            <person name="Fink D.L."/>
            <person name="Russ C."/>
            <person name="Young S."/>
            <person name="Zeng Q."/>
            <person name="Koehrsen M."/>
            <person name="Alvarado L."/>
            <person name="Berlin A."/>
            <person name="Chapman S.B."/>
            <person name="Chen Z."/>
            <person name="Freedman E."/>
            <person name="Gellesch M."/>
            <person name="Goldberg J."/>
            <person name="Griggs A."/>
            <person name="Gujja S."/>
            <person name="Heilman E.R."/>
            <person name="Heiman D."/>
            <person name="Hepburn T."/>
            <person name="Howarth C."/>
            <person name="Jen D."/>
            <person name="Larson L."/>
            <person name="Lewis B."/>
            <person name="Mehta T."/>
            <person name="Park D."/>
            <person name="Pearson M."/>
            <person name="Roberts A."/>
            <person name="Saif S."/>
            <person name="Shea T."/>
            <person name="Shenoy N."/>
            <person name="Sisk P."/>
            <person name="Stolte C."/>
            <person name="Sykes S."/>
            <person name="Walk T."/>
            <person name="White J."/>
            <person name="Yandava C."/>
            <person name="Haas B."/>
            <person name="Henn M.R."/>
            <person name="Nusbaum C."/>
            <person name="Birren B."/>
        </authorList>
    </citation>
    <scope>NUCLEOTIDE SEQUENCE [LARGE SCALE GENOMIC DNA]</scope>
    <source>
        <strain evidence="2">NA</strain>
    </source>
</reference>
<name>J9DNE6_WUCBA</name>
<evidence type="ECO:0008006" key="3">
    <source>
        <dbReference type="Google" id="ProtNLM"/>
    </source>
</evidence>
<sequence>MTSLDNDERKAGIILIACLVENAGDETKRVPRFAKYLLKALVQGDEAGMKLVARAIAYLIQTSKTFAAELVEKSINQLLVLGGMLVELKVLMLTTVRNISLMMYLILFYLD</sequence>
<gene>
    <name evidence="1" type="ORF">WUBG_17938</name>
</gene>
<protein>
    <recommendedName>
        <fullName evidence="3">Clathrin/coatomer adaptor adaptin-like N-terminal domain-containing protein</fullName>
    </recommendedName>
</protein>
<evidence type="ECO:0000313" key="1">
    <source>
        <dbReference type="EMBL" id="EJW71153.1"/>
    </source>
</evidence>
<comment type="caution">
    <text evidence="1">The sequence shown here is derived from an EMBL/GenBank/DDBJ whole genome shotgun (WGS) entry which is preliminary data.</text>
</comment>
<dbReference type="AlphaFoldDB" id="J9DNE6"/>
<dbReference type="Proteomes" id="UP000004810">
    <property type="component" value="Unassembled WGS sequence"/>
</dbReference>